<evidence type="ECO:0000256" key="2">
    <source>
        <dbReference type="ARBA" id="ARBA00009220"/>
    </source>
</evidence>
<dbReference type="GO" id="GO:0003677">
    <property type="term" value="F:DNA binding"/>
    <property type="evidence" value="ECO:0007669"/>
    <property type="project" value="UniProtKB-KW"/>
</dbReference>
<dbReference type="InterPro" id="IPR001005">
    <property type="entry name" value="SANT/Myb"/>
</dbReference>
<feature type="region of interest" description="Disordered" evidence="11">
    <location>
        <begin position="936"/>
        <end position="996"/>
    </location>
</feature>
<keyword evidence="12" id="KW-0732">Signal</keyword>
<feature type="domain" description="Helicase ATP-binding" evidence="14">
    <location>
        <begin position="1"/>
        <end position="151"/>
    </location>
</feature>
<dbReference type="GO" id="GO:0042393">
    <property type="term" value="F:histone binding"/>
    <property type="evidence" value="ECO:0007669"/>
    <property type="project" value="TreeGrafter"/>
</dbReference>
<name>A0A0D3J7K9_EMIH1</name>
<proteinExistence type="inferred from homology"/>
<keyword evidence="7" id="KW-0067">ATP-binding</keyword>
<dbReference type="PROSITE" id="PS50090">
    <property type="entry name" value="MYB_LIKE"/>
    <property type="match status" value="1"/>
</dbReference>
<evidence type="ECO:0000256" key="8">
    <source>
        <dbReference type="ARBA" id="ARBA00022853"/>
    </source>
</evidence>
<evidence type="ECO:0000313" key="16">
    <source>
        <dbReference type="EnsemblProtists" id="EOD19494"/>
    </source>
</evidence>
<keyword evidence="9" id="KW-0238">DNA-binding</keyword>
<dbReference type="HOGENOM" id="CLU_000315_17_5_1"/>
<comment type="similarity">
    <text evidence="2">Belongs to the SNF2/RAD54 helicase family. SWR1 subfamily.</text>
</comment>
<evidence type="ECO:0000256" key="4">
    <source>
        <dbReference type="ARBA" id="ARBA00022741"/>
    </source>
</evidence>
<dbReference type="RefSeq" id="XP_005771923.1">
    <property type="nucleotide sequence ID" value="XM_005771866.1"/>
</dbReference>
<dbReference type="InterPro" id="IPR038718">
    <property type="entry name" value="SNF2-like_sf"/>
</dbReference>
<feature type="chain" id="PRO_5044187876" evidence="12">
    <location>
        <begin position="25"/>
        <end position="1265"/>
    </location>
</feature>
<feature type="domain" description="Myb-like" evidence="13">
    <location>
        <begin position="1204"/>
        <end position="1251"/>
    </location>
</feature>
<evidence type="ECO:0000256" key="6">
    <source>
        <dbReference type="ARBA" id="ARBA00022806"/>
    </source>
</evidence>
<dbReference type="KEGG" id="ehx:EMIHUDRAFT_415931"/>
<evidence type="ECO:0000256" key="1">
    <source>
        <dbReference type="ARBA" id="ARBA00004123"/>
    </source>
</evidence>
<feature type="region of interest" description="Disordered" evidence="11">
    <location>
        <begin position="703"/>
        <end position="862"/>
    </location>
</feature>
<feature type="region of interest" description="Disordered" evidence="11">
    <location>
        <begin position="1031"/>
        <end position="1074"/>
    </location>
</feature>
<dbReference type="GO" id="GO:0000812">
    <property type="term" value="C:Swr1 complex"/>
    <property type="evidence" value="ECO:0007669"/>
    <property type="project" value="TreeGrafter"/>
</dbReference>
<feature type="compositionally biased region" description="Gly residues" evidence="11">
    <location>
        <begin position="754"/>
        <end position="766"/>
    </location>
</feature>
<evidence type="ECO:0000256" key="9">
    <source>
        <dbReference type="ARBA" id="ARBA00023125"/>
    </source>
</evidence>
<dbReference type="EnsemblProtists" id="EOD19494">
    <property type="protein sequence ID" value="EOD19494"/>
    <property type="gene ID" value="EMIHUDRAFT_415931"/>
</dbReference>
<feature type="region of interest" description="Disordered" evidence="11">
    <location>
        <begin position="1091"/>
        <end position="1206"/>
    </location>
</feature>
<evidence type="ECO:0000256" key="5">
    <source>
        <dbReference type="ARBA" id="ARBA00022801"/>
    </source>
</evidence>
<comment type="subcellular location">
    <subcellularLocation>
        <location evidence="1">Nucleus</location>
    </subcellularLocation>
</comment>
<dbReference type="InterPro" id="IPR014001">
    <property type="entry name" value="Helicase_ATP-bd"/>
</dbReference>
<feature type="domain" description="Helicase C-terminal" evidence="15">
    <location>
        <begin position="539"/>
        <end position="689"/>
    </location>
</feature>
<dbReference type="Gene3D" id="1.20.120.850">
    <property type="entry name" value="SWI2/SNF2 ATPases, N-terminal domain"/>
    <property type="match status" value="1"/>
</dbReference>
<dbReference type="InterPro" id="IPR027417">
    <property type="entry name" value="P-loop_NTPase"/>
</dbReference>
<keyword evidence="5" id="KW-0378">Hydrolase</keyword>
<dbReference type="PROSITE" id="PS51192">
    <property type="entry name" value="HELICASE_ATP_BIND_1"/>
    <property type="match status" value="1"/>
</dbReference>
<dbReference type="Gene3D" id="1.10.10.60">
    <property type="entry name" value="Homeodomain-like"/>
    <property type="match status" value="1"/>
</dbReference>
<evidence type="ECO:0000313" key="17">
    <source>
        <dbReference type="Proteomes" id="UP000013827"/>
    </source>
</evidence>
<dbReference type="SMART" id="SM00490">
    <property type="entry name" value="HELICc"/>
    <property type="match status" value="1"/>
</dbReference>
<reference evidence="16" key="2">
    <citation type="submission" date="2024-10" db="UniProtKB">
        <authorList>
            <consortium name="EnsemblProtists"/>
        </authorList>
    </citation>
    <scope>IDENTIFICATION</scope>
</reference>
<feature type="compositionally biased region" description="Acidic residues" evidence="11">
    <location>
        <begin position="802"/>
        <end position="816"/>
    </location>
</feature>
<dbReference type="Gene3D" id="3.40.50.300">
    <property type="entry name" value="P-loop containing nucleotide triphosphate hydrolases"/>
    <property type="match status" value="1"/>
</dbReference>
<dbReference type="CDD" id="cd18003">
    <property type="entry name" value="DEXQc_SRCAP"/>
    <property type="match status" value="1"/>
</dbReference>
<dbReference type="CDD" id="cd18793">
    <property type="entry name" value="SF2_C_SNF"/>
    <property type="match status" value="1"/>
</dbReference>
<dbReference type="PaxDb" id="2903-EOD19494"/>
<feature type="compositionally biased region" description="Basic residues" evidence="11">
    <location>
        <begin position="729"/>
        <end position="739"/>
    </location>
</feature>
<feature type="compositionally biased region" description="Basic residues" evidence="11">
    <location>
        <begin position="967"/>
        <end position="976"/>
    </location>
</feature>
<comment type="similarity">
    <text evidence="3">Belongs to the SNF2/RAD54 helicase family. ISWI subfamily.</text>
</comment>
<feature type="compositionally biased region" description="Basic and acidic residues" evidence="11">
    <location>
        <begin position="1096"/>
        <end position="1115"/>
    </location>
</feature>
<feature type="signal peptide" evidence="12">
    <location>
        <begin position="1"/>
        <end position="24"/>
    </location>
</feature>
<dbReference type="SUPFAM" id="SSF52540">
    <property type="entry name" value="P-loop containing nucleoside triphosphate hydrolases"/>
    <property type="match status" value="2"/>
</dbReference>
<evidence type="ECO:0000256" key="7">
    <source>
        <dbReference type="ARBA" id="ARBA00022840"/>
    </source>
</evidence>
<dbReference type="GO" id="GO:0006338">
    <property type="term" value="P:chromatin remodeling"/>
    <property type="evidence" value="ECO:0007669"/>
    <property type="project" value="TreeGrafter"/>
</dbReference>
<dbReference type="SMART" id="SM00717">
    <property type="entry name" value="SANT"/>
    <property type="match status" value="1"/>
</dbReference>
<organism evidence="16 17">
    <name type="scientific">Emiliania huxleyi (strain CCMP1516)</name>
    <dbReference type="NCBI Taxonomy" id="280463"/>
    <lineage>
        <taxon>Eukaryota</taxon>
        <taxon>Haptista</taxon>
        <taxon>Haptophyta</taxon>
        <taxon>Prymnesiophyceae</taxon>
        <taxon>Isochrysidales</taxon>
        <taxon>Noelaerhabdaceae</taxon>
        <taxon>Emiliania</taxon>
    </lineage>
</organism>
<dbReference type="InterPro" id="IPR001650">
    <property type="entry name" value="Helicase_C-like"/>
</dbReference>
<dbReference type="STRING" id="2903.R1EF85"/>
<keyword evidence="6" id="KW-0347">Helicase</keyword>
<feature type="compositionally biased region" description="Acidic residues" evidence="11">
    <location>
        <begin position="942"/>
        <end position="952"/>
    </location>
</feature>
<dbReference type="FunFam" id="3.40.50.10810:FF:000005">
    <property type="entry name" value="Photoperiod-independent early flowering 1"/>
    <property type="match status" value="1"/>
</dbReference>
<dbReference type="eggNOG" id="KOG0391">
    <property type="taxonomic scope" value="Eukaryota"/>
</dbReference>
<reference evidence="17" key="1">
    <citation type="journal article" date="2013" name="Nature">
        <title>Pan genome of the phytoplankton Emiliania underpins its global distribution.</title>
        <authorList>
            <person name="Read B.A."/>
            <person name="Kegel J."/>
            <person name="Klute M.J."/>
            <person name="Kuo A."/>
            <person name="Lefebvre S.C."/>
            <person name="Maumus F."/>
            <person name="Mayer C."/>
            <person name="Miller J."/>
            <person name="Monier A."/>
            <person name="Salamov A."/>
            <person name="Young J."/>
            <person name="Aguilar M."/>
            <person name="Claverie J.M."/>
            <person name="Frickenhaus S."/>
            <person name="Gonzalez K."/>
            <person name="Herman E.K."/>
            <person name="Lin Y.C."/>
            <person name="Napier J."/>
            <person name="Ogata H."/>
            <person name="Sarno A.F."/>
            <person name="Shmutz J."/>
            <person name="Schroeder D."/>
            <person name="de Vargas C."/>
            <person name="Verret F."/>
            <person name="von Dassow P."/>
            <person name="Valentin K."/>
            <person name="Van de Peer Y."/>
            <person name="Wheeler G."/>
            <person name="Dacks J.B."/>
            <person name="Delwiche C.F."/>
            <person name="Dyhrman S.T."/>
            <person name="Glockner G."/>
            <person name="John U."/>
            <person name="Richards T."/>
            <person name="Worden A.Z."/>
            <person name="Zhang X."/>
            <person name="Grigoriev I.V."/>
            <person name="Allen A.E."/>
            <person name="Bidle K."/>
            <person name="Borodovsky M."/>
            <person name="Bowler C."/>
            <person name="Brownlee C."/>
            <person name="Cock J.M."/>
            <person name="Elias M."/>
            <person name="Gladyshev V.N."/>
            <person name="Groth M."/>
            <person name="Guda C."/>
            <person name="Hadaegh A."/>
            <person name="Iglesias-Rodriguez M.D."/>
            <person name="Jenkins J."/>
            <person name="Jones B.M."/>
            <person name="Lawson T."/>
            <person name="Leese F."/>
            <person name="Lindquist E."/>
            <person name="Lobanov A."/>
            <person name="Lomsadze A."/>
            <person name="Malik S.B."/>
            <person name="Marsh M.E."/>
            <person name="Mackinder L."/>
            <person name="Mock T."/>
            <person name="Mueller-Roeber B."/>
            <person name="Pagarete A."/>
            <person name="Parker M."/>
            <person name="Probert I."/>
            <person name="Quesneville H."/>
            <person name="Raines C."/>
            <person name="Rensing S.A."/>
            <person name="Riano-Pachon D.M."/>
            <person name="Richier S."/>
            <person name="Rokitta S."/>
            <person name="Shiraiwa Y."/>
            <person name="Soanes D.M."/>
            <person name="van der Giezen M."/>
            <person name="Wahlund T.M."/>
            <person name="Williams B."/>
            <person name="Wilson W."/>
            <person name="Wolfe G."/>
            <person name="Wurch L.L."/>
        </authorList>
    </citation>
    <scope>NUCLEOTIDE SEQUENCE</scope>
</reference>
<keyword evidence="17" id="KW-1185">Reference proteome</keyword>
<dbReference type="Gene3D" id="3.40.50.10810">
    <property type="entry name" value="Tandem AAA-ATPase domain"/>
    <property type="match status" value="1"/>
</dbReference>
<evidence type="ECO:0000256" key="12">
    <source>
        <dbReference type="SAM" id="SignalP"/>
    </source>
</evidence>
<dbReference type="Proteomes" id="UP000013827">
    <property type="component" value="Unassembled WGS sequence"/>
</dbReference>
<evidence type="ECO:0000256" key="3">
    <source>
        <dbReference type="ARBA" id="ARBA00009687"/>
    </source>
</evidence>
<keyword evidence="4" id="KW-0547">Nucleotide-binding</keyword>
<dbReference type="InterPro" id="IPR009057">
    <property type="entry name" value="Homeodomain-like_sf"/>
</dbReference>
<dbReference type="PANTHER" id="PTHR45685:SF1">
    <property type="entry name" value="HELICASE SRCAP"/>
    <property type="match status" value="1"/>
</dbReference>
<dbReference type="GO" id="GO:0005524">
    <property type="term" value="F:ATP binding"/>
    <property type="evidence" value="ECO:0007669"/>
    <property type="project" value="UniProtKB-KW"/>
</dbReference>
<dbReference type="PANTHER" id="PTHR45685">
    <property type="entry name" value="HELICASE SRCAP-RELATED"/>
    <property type="match status" value="1"/>
</dbReference>
<dbReference type="AlphaFoldDB" id="A0A0D3J7K9"/>
<dbReference type="InterPro" id="IPR049730">
    <property type="entry name" value="SNF2/RAD54-like_C"/>
</dbReference>
<dbReference type="SMART" id="SM00487">
    <property type="entry name" value="DEXDc"/>
    <property type="match status" value="1"/>
</dbReference>
<feature type="compositionally biased region" description="Pro residues" evidence="11">
    <location>
        <begin position="1150"/>
        <end position="1161"/>
    </location>
</feature>
<feature type="compositionally biased region" description="Low complexity" evidence="11">
    <location>
        <begin position="706"/>
        <end position="721"/>
    </location>
</feature>
<accession>A0A0D3J7K9</accession>
<evidence type="ECO:0000259" key="15">
    <source>
        <dbReference type="PROSITE" id="PS51194"/>
    </source>
</evidence>
<keyword evidence="8" id="KW-0156">Chromatin regulator</keyword>
<evidence type="ECO:0000259" key="14">
    <source>
        <dbReference type="PROSITE" id="PS51192"/>
    </source>
</evidence>
<dbReference type="Pfam" id="PF00271">
    <property type="entry name" value="Helicase_C"/>
    <property type="match status" value="1"/>
</dbReference>
<dbReference type="InterPro" id="IPR000330">
    <property type="entry name" value="SNF2_N"/>
</dbReference>
<dbReference type="InterPro" id="IPR050520">
    <property type="entry name" value="INO80/SWR1_helicase"/>
</dbReference>
<dbReference type="Pfam" id="PF00249">
    <property type="entry name" value="Myb_DNA-binding"/>
    <property type="match status" value="1"/>
</dbReference>
<dbReference type="Pfam" id="PF00176">
    <property type="entry name" value="SNF2-rel_dom"/>
    <property type="match status" value="1"/>
</dbReference>
<evidence type="ECO:0000256" key="10">
    <source>
        <dbReference type="ARBA" id="ARBA00023242"/>
    </source>
</evidence>
<dbReference type="PROSITE" id="PS51257">
    <property type="entry name" value="PROKAR_LIPOPROTEIN"/>
    <property type="match status" value="1"/>
</dbReference>
<evidence type="ECO:0000259" key="13">
    <source>
        <dbReference type="PROSITE" id="PS50090"/>
    </source>
</evidence>
<protein>
    <submittedName>
        <fullName evidence="16">Uncharacterized protein</fullName>
    </submittedName>
</protein>
<evidence type="ECO:0000256" key="11">
    <source>
        <dbReference type="SAM" id="MobiDB-lite"/>
    </source>
</evidence>
<keyword evidence="10" id="KW-0539">Nucleus</keyword>
<dbReference type="PROSITE" id="PS51194">
    <property type="entry name" value="HELICASE_CTER"/>
    <property type="match status" value="1"/>
</dbReference>
<feature type="compositionally biased region" description="Low complexity" evidence="11">
    <location>
        <begin position="1180"/>
        <end position="1189"/>
    </location>
</feature>
<dbReference type="GO" id="GO:0004386">
    <property type="term" value="F:helicase activity"/>
    <property type="evidence" value="ECO:0007669"/>
    <property type="project" value="UniProtKB-KW"/>
</dbReference>
<dbReference type="CDD" id="cd00167">
    <property type="entry name" value="SANT"/>
    <property type="match status" value="1"/>
</dbReference>
<sequence length="1265" mass="138115">MGLGKTLMTISMLAWLACERGIWGPHLVVVPTSVMLNWEMEIKKFCPAFKILTYYGTQKERKLKRQGWSKTNAFHVCITSYKLVIQDQAAFRRKKWKYLILDEAHHIKNFRSQRWQTLLNFNAKRRLLLTGTPLQNNLMELWSLLHFLMPHIFESHKEFKDWFSNPLTGMIEGEHAVDQAVIERLHAILRPFLLRRLKKDVEKSLQDKVEHVVPCPLSKRQRELYEDFMASSATRSTLGSGSMLGIMNVLMQLRKVCNHPDLFEERPIRSPHAMQPLLLTAGACTVRALERPPLESGACFDLLNLNLASYCDLDSYDAYRISTLRAKPVYLLEVSTRRLSAEPALASAGVASSLPGAPPPDNYMAPPTVPVLSPFRPLVQAAHERRLAWRRSVRQTLAHINELRCTRTPLFGYGLRKSCAVPLVAERLAALACEEVAPLEAPSCLSAAGELVLSFGRRFESCRPELEAFTTQIGRACAPPPRISTRHDPSDAAAARRTAVQVAAVPRPRLALLQPVVVRQSLSFPDKRLLQWDCGKLQVLARLLRQLHSGGHRCLIFTQMTKMLNVLEAWICMMGFTYLRLDGSTRTEDRQRLMDRFNLSPKIFIFILATRAGGLGINLTGADTVIFYDSDWNPTIDAQAQDRAHRIGQTKQVHIYRLISESTVEENILRKANQKRLLDSVVIQAGSFTTDFFKGGAEGVRELFGTDAPAPDEATASDAAPAPTPAPSRKARGGGRSSKKASTDAPSPSEDAARGGGGEPGGGEPGGEPSAEELEAALLSAQDAEDREAMRAEAAEAANDAAEFDESIPFAEEADADAAGRAAASAADASAVSGNESDFAARRRPAGGGSRLAAGADGGTLTTSGAGMSAAIDAEDAADFGEVAGVTDASVAEQLEAALTPVQRYMLRVLEESNEAAAAEAQGELQWQEWEMERLARKRDEEEAAADEEDEVLFYTVSEPQADGGKRSHKGKRRRGNGAADDADEEGGGAAAPPPAYKSNVVQYLQQQLARSGLQQTAELVSLEEQLVRSGAATDLRLWAPPAPPDRDEDEVYAAAPAESSDADEDELPPGSFASLQFSALVTEGVAGLQRVRQQISERRARAREAAAHPPKDAAGRNSGRARKAPKKLGDEDDTTAYGDGYDGGLGLLEPPPLPYEPPPSGGKRSHKRRPQPGYPAAYPHQQPGARPRPGQKPPRPGVAPAGEAPWSVEEDTALLRAVHGYGSANWELISDIVSSLAPQRYRSPKACHDRCTYTLLPHDEGPRE</sequence>
<dbReference type="GO" id="GO:0016887">
    <property type="term" value="F:ATP hydrolysis activity"/>
    <property type="evidence" value="ECO:0007669"/>
    <property type="project" value="TreeGrafter"/>
</dbReference>
<dbReference type="GeneID" id="17264995"/>
<dbReference type="SUPFAM" id="SSF46689">
    <property type="entry name" value="Homeodomain-like"/>
    <property type="match status" value="1"/>
</dbReference>
<feature type="compositionally biased region" description="Low complexity" evidence="11">
    <location>
        <begin position="817"/>
        <end position="831"/>
    </location>
</feature>